<feature type="non-terminal residue" evidence="1">
    <location>
        <position position="53"/>
    </location>
</feature>
<proteinExistence type="predicted"/>
<evidence type="ECO:0000313" key="1">
    <source>
        <dbReference type="EMBL" id="GFS43693.1"/>
    </source>
</evidence>
<sequence>MQHICTLLHHEKSLLASTVKQKDGNDKKMRWKEGEVHANSEFVLKNKQFEQEL</sequence>
<gene>
    <name evidence="1" type="ORF">TNIN_360561</name>
</gene>
<reference evidence="1" key="1">
    <citation type="submission" date="2020-08" db="EMBL/GenBank/DDBJ databases">
        <title>Multicomponent nature underlies the extraordinary mechanical properties of spider dragline silk.</title>
        <authorList>
            <person name="Kono N."/>
            <person name="Nakamura H."/>
            <person name="Mori M."/>
            <person name="Yoshida Y."/>
            <person name="Ohtoshi R."/>
            <person name="Malay A.D."/>
            <person name="Moran D.A.P."/>
            <person name="Tomita M."/>
            <person name="Numata K."/>
            <person name="Arakawa K."/>
        </authorList>
    </citation>
    <scope>NUCLEOTIDE SEQUENCE</scope>
</reference>
<dbReference type="AlphaFoldDB" id="A0A8X6MDF6"/>
<evidence type="ECO:0000313" key="2">
    <source>
        <dbReference type="Proteomes" id="UP000886998"/>
    </source>
</evidence>
<dbReference type="EMBL" id="BMAV01025679">
    <property type="protein sequence ID" value="GFS43693.1"/>
    <property type="molecule type" value="Genomic_DNA"/>
</dbReference>
<accession>A0A8X6MDF6</accession>
<comment type="caution">
    <text evidence="1">The sequence shown here is derived from an EMBL/GenBank/DDBJ whole genome shotgun (WGS) entry which is preliminary data.</text>
</comment>
<protein>
    <submittedName>
        <fullName evidence="1">Uncharacterized protein</fullName>
    </submittedName>
</protein>
<keyword evidence="2" id="KW-1185">Reference proteome</keyword>
<name>A0A8X6MDF6_9ARAC</name>
<organism evidence="1 2">
    <name type="scientific">Trichonephila inaurata madagascariensis</name>
    <dbReference type="NCBI Taxonomy" id="2747483"/>
    <lineage>
        <taxon>Eukaryota</taxon>
        <taxon>Metazoa</taxon>
        <taxon>Ecdysozoa</taxon>
        <taxon>Arthropoda</taxon>
        <taxon>Chelicerata</taxon>
        <taxon>Arachnida</taxon>
        <taxon>Araneae</taxon>
        <taxon>Araneomorphae</taxon>
        <taxon>Entelegynae</taxon>
        <taxon>Araneoidea</taxon>
        <taxon>Nephilidae</taxon>
        <taxon>Trichonephila</taxon>
        <taxon>Trichonephila inaurata</taxon>
    </lineage>
</organism>
<dbReference type="Proteomes" id="UP000886998">
    <property type="component" value="Unassembled WGS sequence"/>
</dbReference>